<gene>
    <name evidence="2" type="primary">eif2a</name>
    <name evidence="2" type="ORF">SPIL2461_LOCUS14108</name>
</gene>
<comment type="caution">
    <text evidence="2">The sequence shown here is derived from an EMBL/GenBank/DDBJ whole genome shotgun (WGS) entry which is preliminary data.</text>
</comment>
<protein>
    <submittedName>
        <fullName evidence="2">Eif2a protein</fullName>
    </submittedName>
</protein>
<evidence type="ECO:0000256" key="1">
    <source>
        <dbReference type="SAM" id="MobiDB-lite"/>
    </source>
</evidence>
<dbReference type="SUPFAM" id="SSF75632">
    <property type="entry name" value="Cullin homology domain"/>
    <property type="match status" value="1"/>
</dbReference>
<dbReference type="EMBL" id="CAJNIZ010032112">
    <property type="protein sequence ID" value="CAE7534650.1"/>
    <property type="molecule type" value="Genomic_DNA"/>
</dbReference>
<dbReference type="Proteomes" id="UP000649617">
    <property type="component" value="Unassembled WGS sequence"/>
</dbReference>
<dbReference type="OrthoDB" id="412781at2759"/>
<organism evidence="2 3">
    <name type="scientific">Symbiodinium pilosum</name>
    <name type="common">Dinoflagellate</name>
    <dbReference type="NCBI Taxonomy" id="2952"/>
    <lineage>
        <taxon>Eukaryota</taxon>
        <taxon>Sar</taxon>
        <taxon>Alveolata</taxon>
        <taxon>Dinophyceae</taxon>
        <taxon>Suessiales</taxon>
        <taxon>Symbiodiniaceae</taxon>
        <taxon>Symbiodinium</taxon>
    </lineage>
</organism>
<name>A0A812TSG0_SYMPI</name>
<sequence length="725" mass="78940">MVPMVAERRSLAGCLSEIFRGELHLISFDNVASSLPRERGAVAVAIRPLLQRLREAEAAELPDAWATLDAAVLALSDLTAWEDWGGEVLSDTLRAAAAQVLSARDDVLEVVVNTHLSRLARFRTDPDACPIGQQQLTWQMLQRCALTARFHDFQQNSLAAYHRSCTDTLRGLACGAPAKVWVSRLSWCVEVEAAIDQCCPQNSKLASSCATTWLKCSLPLLPWILAALISPREDSAEALPELESMQRLRRAAEVSEDAEALAWLQEALVKACALLCAASETVSSLTSLMLFAHEAAKVLLPEVTAGALAAALAVALAPSLKDKVPPEPPPWETVLGMSSNALHLSLPARSSTADLADIAESIARAVHGEVIQAFFPGTEKEGLAEGWPGKIGPLLLVFRLLPDAGGAPLVWQARLMALRALRGFCLQDAEVGLPELKLGPDFTFACHQEVLLEQRLLEFFRHECGHGHAILRHVAEIVRESSSNQSDIQDFRASTVSTVAVSSLGFTVISELLPSLSSSPPHFFAASVPILNLRSQWAEKYLAKFPHRKLSWCSWGAARILWRHSFGQTMLTTTELQAHLLLAVDGTGQQGRGVQRRDFEEAALAWSDAKLEPWLQVLSQLTELREGPLEEVEGWIRARCGCELAQLDLTSVPTFSPDGPKQESSSPSRDARAPIIDAALVRRFHVLTADEVLVKLAAYPDSLALPLPEMSCSIMENKRGSLGTL</sequence>
<dbReference type="AlphaFoldDB" id="A0A812TSG0"/>
<keyword evidence="3" id="KW-1185">Reference proteome</keyword>
<dbReference type="InterPro" id="IPR036317">
    <property type="entry name" value="Cullin_homology_sf"/>
</dbReference>
<proteinExistence type="predicted"/>
<accession>A0A812TSG0</accession>
<evidence type="ECO:0000313" key="2">
    <source>
        <dbReference type="EMBL" id="CAE7534650.1"/>
    </source>
</evidence>
<feature type="region of interest" description="Disordered" evidence="1">
    <location>
        <begin position="651"/>
        <end position="670"/>
    </location>
</feature>
<evidence type="ECO:0000313" key="3">
    <source>
        <dbReference type="Proteomes" id="UP000649617"/>
    </source>
</evidence>
<reference evidence="2" key="1">
    <citation type="submission" date="2021-02" db="EMBL/GenBank/DDBJ databases">
        <authorList>
            <person name="Dougan E. K."/>
            <person name="Rhodes N."/>
            <person name="Thang M."/>
            <person name="Chan C."/>
        </authorList>
    </citation>
    <scope>NUCLEOTIDE SEQUENCE</scope>
</reference>